<comment type="caution">
    <text evidence="1">The sequence shown here is derived from an EMBL/GenBank/DDBJ whole genome shotgun (WGS) entry which is preliminary data.</text>
</comment>
<evidence type="ECO:0000313" key="2">
    <source>
        <dbReference type="Proteomes" id="UP001174909"/>
    </source>
</evidence>
<sequence length="87" mass="9626">TKHSSGAKERFEGEHCELCASLQKLYVCIPGGISSRTGTRGEDQILQISKDRASKISKENIVNSVLCCRNYVRIQSGAICSRHSDRN</sequence>
<dbReference type="Proteomes" id="UP001174909">
    <property type="component" value="Unassembled WGS sequence"/>
</dbReference>
<feature type="non-terminal residue" evidence="1">
    <location>
        <position position="1"/>
    </location>
</feature>
<organism evidence="1 2">
    <name type="scientific">Geodia barretti</name>
    <name type="common">Barrett's horny sponge</name>
    <dbReference type="NCBI Taxonomy" id="519541"/>
    <lineage>
        <taxon>Eukaryota</taxon>
        <taxon>Metazoa</taxon>
        <taxon>Porifera</taxon>
        <taxon>Demospongiae</taxon>
        <taxon>Heteroscleromorpha</taxon>
        <taxon>Tetractinellida</taxon>
        <taxon>Astrophorina</taxon>
        <taxon>Geodiidae</taxon>
        <taxon>Geodia</taxon>
    </lineage>
</organism>
<name>A0AA35X8Y7_GEOBA</name>
<dbReference type="AlphaFoldDB" id="A0AA35X8Y7"/>
<protein>
    <submittedName>
        <fullName evidence="1">Uncharacterized protein</fullName>
    </submittedName>
</protein>
<reference evidence="1" key="1">
    <citation type="submission" date="2023-03" db="EMBL/GenBank/DDBJ databases">
        <authorList>
            <person name="Steffen K."/>
            <person name="Cardenas P."/>
        </authorList>
    </citation>
    <scope>NUCLEOTIDE SEQUENCE</scope>
</reference>
<evidence type="ECO:0000313" key="1">
    <source>
        <dbReference type="EMBL" id="CAI8049853.1"/>
    </source>
</evidence>
<dbReference type="EMBL" id="CASHTH010003820">
    <property type="protein sequence ID" value="CAI8049853.1"/>
    <property type="molecule type" value="Genomic_DNA"/>
</dbReference>
<gene>
    <name evidence="1" type="ORF">GBAR_LOCUS27446</name>
</gene>
<proteinExistence type="predicted"/>
<keyword evidence="2" id="KW-1185">Reference proteome</keyword>
<accession>A0AA35X8Y7</accession>